<feature type="non-terminal residue" evidence="1">
    <location>
        <position position="1"/>
    </location>
</feature>
<protein>
    <submittedName>
        <fullName evidence="1">Uncharacterized protein</fullName>
    </submittedName>
</protein>
<accession>A0AAU9VK49</accession>
<organism evidence="1 2">
    <name type="scientific">Pocillopora meandrina</name>
    <dbReference type="NCBI Taxonomy" id="46732"/>
    <lineage>
        <taxon>Eukaryota</taxon>
        <taxon>Metazoa</taxon>
        <taxon>Cnidaria</taxon>
        <taxon>Anthozoa</taxon>
        <taxon>Hexacorallia</taxon>
        <taxon>Scleractinia</taxon>
        <taxon>Astrocoeniina</taxon>
        <taxon>Pocilloporidae</taxon>
        <taxon>Pocillopora</taxon>
    </lineage>
</organism>
<reference evidence="1 2" key="1">
    <citation type="submission" date="2022-05" db="EMBL/GenBank/DDBJ databases">
        <authorList>
            <consortium name="Genoscope - CEA"/>
            <person name="William W."/>
        </authorList>
    </citation>
    <scope>NUCLEOTIDE SEQUENCE [LARGE SCALE GENOMIC DNA]</scope>
</reference>
<dbReference type="Proteomes" id="UP001159428">
    <property type="component" value="Unassembled WGS sequence"/>
</dbReference>
<comment type="caution">
    <text evidence="1">The sequence shown here is derived from an EMBL/GenBank/DDBJ whole genome shotgun (WGS) entry which is preliminary data.</text>
</comment>
<proteinExistence type="predicted"/>
<name>A0AAU9VK49_9CNID</name>
<dbReference type="AlphaFoldDB" id="A0AAU9VK49"/>
<gene>
    <name evidence="1" type="ORF">PMEA_00000088</name>
</gene>
<evidence type="ECO:0000313" key="2">
    <source>
        <dbReference type="Proteomes" id="UP001159428"/>
    </source>
</evidence>
<evidence type="ECO:0000313" key="1">
    <source>
        <dbReference type="EMBL" id="CAH3031388.1"/>
    </source>
</evidence>
<keyword evidence="2" id="KW-1185">Reference proteome</keyword>
<sequence length="110" mass="12318">RALAKKGGFVTTSCHKYHLICCEKFRTETNCPSATSNILPLLLGKIIRGNVTSIKAISKRQFTGEFNYSPINTSYIRKILDHLNPRKTVGVDGISPQLLRLGSRQFSPKR</sequence>
<dbReference type="EMBL" id="CALNXJ010000001">
    <property type="protein sequence ID" value="CAH3031388.1"/>
    <property type="molecule type" value="Genomic_DNA"/>
</dbReference>